<evidence type="ECO:0000259" key="10">
    <source>
        <dbReference type="Pfam" id="PF01634"/>
    </source>
</evidence>
<keyword evidence="6 11" id="KW-0808">Transferase</keyword>
<name>A0A7T5R2K6_9BACT</name>
<dbReference type="Proteomes" id="UP000595362">
    <property type="component" value="Chromosome"/>
</dbReference>
<comment type="function">
    <text evidence="8">Catalyzes the condensation of ATP and 5-phosphoribose 1-diphosphate to form N'-(5'-phosphoribosyl)-ATP (PR-ATP). Has a crucial role in the pathway because the rate of histidine biosynthesis seems to be controlled primarily by regulation of HisG enzymatic activity.</text>
</comment>
<evidence type="ECO:0000313" key="11">
    <source>
        <dbReference type="EMBL" id="QQG36395.1"/>
    </source>
</evidence>
<comment type="pathway">
    <text evidence="2">Amino-acid biosynthesis; L-histidine biosynthesis; L-histidine from 5-phospho-alpha-D-ribose 1-diphosphate: step 1/9.</text>
</comment>
<dbReference type="InterPro" id="IPR001348">
    <property type="entry name" value="ATP_PRibTrfase_HisG"/>
</dbReference>
<dbReference type="Pfam" id="PF01634">
    <property type="entry name" value="HisG"/>
    <property type="match status" value="1"/>
</dbReference>
<dbReference type="GO" id="GO:0005737">
    <property type="term" value="C:cytoplasm"/>
    <property type="evidence" value="ECO:0007669"/>
    <property type="project" value="InterPro"/>
</dbReference>
<evidence type="ECO:0000256" key="3">
    <source>
        <dbReference type="ARBA" id="ARBA00011946"/>
    </source>
</evidence>
<dbReference type="NCBIfam" id="TIGR00070">
    <property type="entry name" value="hisG"/>
    <property type="match status" value="1"/>
</dbReference>
<keyword evidence="7" id="KW-0368">Histidine biosynthesis</keyword>
<organism evidence="11 12">
    <name type="scientific">Micavibrio aeruginosavorus</name>
    <dbReference type="NCBI Taxonomy" id="349221"/>
    <lineage>
        <taxon>Bacteria</taxon>
        <taxon>Pseudomonadati</taxon>
        <taxon>Bdellovibrionota</taxon>
        <taxon>Bdellovibrionia</taxon>
        <taxon>Bdellovibrionales</taxon>
        <taxon>Pseudobdellovibrionaceae</taxon>
        <taxon>Micavibrio</taxon>
    </lineage>
</organism>
<dbReference type="InterPro" id="IPR013820">
    <property type="entry name" value="ATP_PRibTrfase_cat"/>
</dbReference>
<gene>
    <name evidence="11" type="primary">hisG</name>
    <name evidence="11" type="ORF">HYS17_00970</name>
</gene>
<dbReference type="GO" id="GO:0003879">
    <property type="term" value="F:ATP phosphoribosyltransferase activity"/>
    <property type="evidence" value="ECO:0007669"/>
    <property type="project" value="UniProtKB-UniRule"/>
</dbReference>
<keyword evidence="4" id="KW-0028">Amino-acid biosynthesis</keyword>
<dbReference type="Gene3D" id="3.40.190.10">
    <property type="entry name" value="Periplasmic binding protein-like II"/>
    <property type="match status" value="2"/>
</dbReference>
<evidence type="ECO:0000256" key="8">
    <source>
        <dbReference type="ARBA" id="ARBA00024861"/>
    </source>
</evidence>
<feature type="domain" description="ATP phosphoribosyltransferase catalytic" evidence="10">
    <location>
        <begin position="73"/>
        <end position="228"/>
    </location>
</feature>
<dbReference type="GO" id="GO:0000105">
    <property type="term" value="P:L-histidine biosynthetic process"/>
    <property type="evidence" value="ECO:0007669"/>
    <property type="project" value="UniProtKB-UniRule"/>
</dbReference>
<accession>A0A7T5R2K6</accession>
<evidence type="ECO:0000256" key="9">
    <source>
        <dbReference type="NCBIfam" id="TIGR00070"/>
    </source>
</evidence>
<evidence type="ECO:0000256" key="7">
    <source>
        <dbReference type="ARBA" id="ARBA00023102"/>
    </source>
</evidence>
<dbReference type="PANTHER" id="PTHR21403:SF8">
    <property type="entry name" value="ATP PHOSPHORIBOSYLTRANSFERASE"/>
    <property type="match status" value="1"/>
</dbReference>
<dbReference type="UniPathway" id="UPA00031">
    <property type="reaction ID" value="UER00006"/>
</dbReference>
<evidence type="ECO:0000256" key="1">
    <source>
        <dbReference type="ARBA" id="ARBA00000915"/>
    </source>
</evidence>
<dbReference type="AlphaFoldDB" id="A0A7T5R2K6"/>
<dbReference type="SUPFAM" id="SSF53850">
    <property type="entry name" value="Periplasmic binding protein-like II"/>
    <property type="match status" value="1"/>
</dbReference>
<evidence type="ECO:0000313" key="12">
    <source>
        <dbReference type="Proteomes" id="UP000595362"/>
    </source>
</evidence>
<proteinExistence type="predicted"/>
<dbReference type="EC" id="2.4.2.17" evidence="3 9"/>
<evidence type="ECO:0000256" key="6">
    <source>
        <dbReference type="ARBA" id="ARBA00022679"/>
    </source>
</evidence>
<comment type="catalytic activity">
    <reaction evidence="1">
        <text>1-(5-phospho-beta-D-ribosyl)-ATP + diphosphate = 5-phospho-alpha-D-ribose 1-diphosphate + ATP</text>
        <dbReference type="Rhea" id="RHEA:18473"/>
        <dbReference type="ChEBI" id="CHEBI:30616"/>
        <dbReference type="ChEBI" id="CHEBI:33019"/>
        <dbReference type="ChEBI" id="CHEBI:58017"/>
        <dbReference type="ChEBI" id="CHEBI:73183"/>
        <dbReference type="EC" id="2.4.2.17"/>
    </reaction>
</comment>
<evidence type="ECO:0000256" key="5">
    <source>
        <dbReference type="ARBA" id="ARBA00022676"/>
    </source>
</evidence>
<dbReference type="PANTHER" id="PTHR21403">
    <property type="entry name" value="ATP PHOSPHORIBOSYLTRANSFERASE ATP-PRTASE"/>
    <property type="match status" value="1"/>
</dbReference>
<reference evidence="11 12" key="1">
    <citation type="submission" date="2020-07" db="EMBL/GenBank/DDBJ databases">
        <title>Huge and variable diversity of episymbiotic CPR bacteria and DPANN archaea in groundwater ecosystems.</title>
        <authorList>
            <person name="He C.Y."/>
            <person name="Keren R."/>
            <person name="Whittaker M."/>
            <person name="Farag I.F."/>
            <person name="Doudna J."/>
            <person name="Cate J.H.D."/>
            <person name="Banfield J.F."/>
        </authorList>
    </citation>
    <scope>NUCLEOTIDE SEQUENCE [LARGE SCALE GENOMIC DNA]</scope>
    <source>
        <strain evidence="11">NC_groundwater_70_Ag_B-0.1um_54_66</strain>
    </source>
</reference>
<evidence type="ECO:0000256" key="4">
    <source>
        <dbReference type="ARBA" id="ARBA00022605"/>
    </source>
</evidence>
<sequence>MAVTPDACDGQPFRIILPEQKRLRRAFDGVAAAAGLDFEKPSPRASLGYLVDKKREIESLVACELRADAALDWLADGTASLAIVGADMLAEYQAINPRASLKPVLTLERICCCSLWIAAKPEINIRNINDLEGMRLASAYPALLQQLLQQNGTQPASILPQKGNVEATLAVNRADAILEVVETGASLKANGLEKKLKVFNSCAVLVRSHTPFSAANESLTQKLGDRLKGAQETCQPPQQPDIILF</sequence>
<dbReference type="EMBL" id="CP066681">
    <property type="protein sequence ID" value="QQG36395.1"/>
    <property type="molecule type" value="Genomic_DNA"/>
</dbReference>
<protein>
    <recommendedName>
        <fullName evidence="3 9">ATP phosphoribosyltransferase</fullName>
        <ecNumber evidence="3 9">2.4.2.17</ecNumber>
    </recommendedName>
</protein>
<keyword evidence="5 11" id="KW-0328">Glycosyltransferase</keyword>
<evidence type="ECO:0000256" key="2">
    <source>
        <dbReference type="ARBA" id="ARBA00004667"/>
    </source>
</evidence>